<dbReference type="Proteomes" id="UP000789759">
    <property type="component" value="Unassembled WGS sequence"/>
</dbReference>
<evidence type="ECO:0000313" key="1">
    <source>
        <dbReference type="EMBL" id="CAG8720857.1"/>
    </source>
</evidence>
<dbReference type="OrthoDB" id="2440495at2759"/>
<dbReference type="EMBL" id="CAJVQA010012957">
    <property type="protein sequence ID" value="CAG8720857.1"/>
    <property type="molecule type" value="Genomic_DNA"/>
</dbReference>
<gene>
    <name evidence="1" type="ORF">CPELLU_LOCUS12892</name>
</gene>
<comment type="caution">
    <text evidence="1">The sequence shown here is derived from an EMBL/GenBank/DDBJ whole genome shotgun (WGS) entry which is preliminary data.</text>
</comment>
<accession>A0A9N9I623</accession>
<organism evidence="1 2">
    <name type="scientific">Cetraspora pellucida</name>
    <dbReference type="NCBI Taxonomy" id="1433469"/>
    <lineage>
        <taxon>Eukaryota</taxon>
        <taxon>Fungi</taxon>
        <taxon>Fungi incertae sedis</taxon>
        <taxon>Mucoromycota</taxon>
        <taxon>Glomeromycotina</taxon>
        <taxon>Glomeromycetes</taxon>
        <taxon>Diversisporales</taxon>
        <taxon>Gigasporaceae</taxon>
        <taxon>Cetraspora</taxon>
    </lineage>
</organism>
<dbReference type="AlphaFoldDB" id="A0A9N9I623"/>
<evidence type="ECO:0000313" key="2">
    <source>
        <dbReference type="Proteomes" id="UP000789759"/>
    </source>
</evidence>
<protein>
    <submittedName>
        <fullName evidence="1">5258_t:CDS:1</fullName>
    </submittedName>
</protein>
<name>A0A9N9I623_9GLOM</name>
<reference evidence="1" key="1">
    <citation type="submission" date="2021-06" db="EMBL/GenBank/DDBJ databases">
        <authorList>
            <person name="Kallberg Y."/>
            <person name="Tangrot J."/>
            <person name="Rosling A."/>
        </authorList>
    </citation>
    <scope>NUCLEOTIDE SEQUENCE</scope>
    <source>
        <strain evidence="1">FL966</strain>
    </source>
</reference>
<keyword evidence="2" id="KW-1185">Reference proteome</keyword>
<proteinExistence type="predicted"/>
<sequence length="136" mass="15768">MKQCYSENNYKLLAENGESDELGNLIIDLLINGKIDNPMNANKFMNINTDVTFEMLSDDNIICAIYKNNDCFFQEETLSMSRVTDNKALKALDLVEMYLLQQPKDFVITNRDKSTVDLLRKKVSRYISLQKKRLTL</sequence>